<evidence type="ECO:0000313" key="4">
    <source>
        <dbReference type="Proteomes" id="UP000631181"/>
    </source>
</evidence>
<evidence type="ECO:0000259" key="2">
    <source>
        <dbReference type="Pfam" id="PF22980"/>
    </source>
</evidence>
<reference evidence="3" key="1">
    <citation type="journal article" date="2020" name="Front. Microbiol.">
        <title>Gene regulatory networks of Penicillium echinulatum 2HH and Penicillium oxalicum 114-2 inferred by a computational biology approach.</title>
        <authorList>
            <person name="Lenz A.R."/>
            <person name="Galan-Vasquez E."/>
            <person name="Balbinot E."/>
            <person name="De Abreu F.P."/>
            <person name="De Oliveira N.S."/>
            <person name="Da Rosa L.O."/>
            <person name="De Avila E Silva S."/>
            <person name="Camassola M."/>
            <person name="Dillon A.J.P."/>
            <person name="Perez-Rueda E."/>
        </authorList>
    </citation>
    <scope>NUCLEOTIDE SEQUENCE</scope>
    <source>
        <strain evidence="3">S1M29</strain>
    </source>
</reference>
<comment type="caution">
    <text evidence="3">The sequence shown here is derived from an EMBL/GenBank/DDBJ whole genome shotgun (WGS) entry which is preliminary data.</text>
</comment>
<protein>
    <recommendedName>
        <fullName evidence="2">Myb-like DNA-binding domain-containing protein</fullName>
    </recommendedName>
</protein>
<dbReference type="OrthoDB" id="5353914at2759"/>
<dbReference type="AlphaFoldDB" id="A0A8J8W8T5"/>
<name>A0A8J8W8T5_9EURO</name>
<dbReference type="EMBL" id="WIWV01000009">
    <property type="protein sequence ID" value="KAF7719009.1"/>
    <property type="molecule type" value="Genomic_DNA"/>
</dbReference>
<feature type="region of interest" description="Disordered" evidence="1">
    <location>
        <begin position="79"/>
        <end position="128"/>
    </location>
</feature>
<sequence>MASKKAGPSKARAGLTEPKDLSKDNAWFMINLIKHTEAARLDKIDWDAFYKDMGISTKGAAQKRFERLMSSYGLTTAFKRKQDPFTDEPSDGGSASLTPSPSKKRKRAVQSSKMIKEDKGTVTNDKEE</sequence>
<feature type="domain" description="Myb-like DNA-binding" evidence="2">
    <location>
        <begin position="23"/>
        <end position="73"/>
    </location>
</feature>
<gene>
    <name evidence="3" type="ORF">PECM_008516</name>
</gene>
<evidence type="ECO:0000313" key="3">
    <source>
        <dbReference type="EMBL" id="KAF7719009.1"/>
    </source>
</evidence>
<dbReference type="InterPro" id="IPR054505">
    <property type="entry name" value="Myb_DNA-bind_8"/>
</dbReference>
<dbReference type="Proteomes" id="UP000631181">
    <property type="component" value="Unassembled WGS sequence"/>
</dbReference>
<accession>A0A8J8W8T5</accession>
<proteinExistence type="predicted"/>
<keyword evidence="4" id="KW-1185">Reference proteome</keyword>
<organism evidence="3 4">
    <name type="scientific">Penicillium ucsense</name>
    <dbReference type="NCBI Taxonomy" id="2839758"/>
    <lineage>
        <taxon>Eukaryota</taxon>
        <taxon>Fungi</taxon>
        <taxon>Dikarya</taxon>
        <taxon>Ascomycota</taxon>
        <taxon>Pezizomycotina</taxon>
        <taxon>Eurotiomycetes</taxon>
        <taxon>Eurotiomycetidae</taxon>
        <taxon>Eurotiales</taxon>
        <taxon>Aspergillaceae</taxon>
        <taxon>Penicillium</taxon>
    </lineage>
</organism>
<evidence type="ECO:0000256" key="1">
    <source>
        <dbReference type="SAM" id="MobiDB-lite"/>
    </source>
</evidence>
<dbReference type="Pfam" id="PF22980">
    <property type="entry name" value="Myb_DNA-bind_8"/>
    <property type="match status" value="1"/>
</dbReference>